<dbReference type="Pfam" id="PF02186">
    <property type="entry name" value="TFIIE_beta"/>
    <property type="match status" value="1"/>
</dbReference>
<feature type="compositionally biased region" description="Low complexity" evidence="8">
    <location>
        <begin position="12"/>
        <end position="25"/>
    </location>
</feature>
<comment type="similarity">
    <text evidence="7">Belongs to the TFIIE beta subunit family.</text>
</comment>
<dbReference type="OrthoDB" id="5323195at2759"/>
<evidence type="ECO:0000256" key="6">
    <source>
        <dbReference type="ARBA" id="ARBA00025581"/>
    </source>
</evidence>
<evidence type="ECO:0000313" key="10">
    <source>
        <dbReference type="EMBL" id="KAF2110575.1"/>
    </source>
</evidence>
<reference evidence="10" key="1">
    <citation type="journal article" date="2020" name="Stud. Mycol.">
        <title>101 Dothideomycetes genomes: a test case for predicting lifestyles and emergence of pathogens.</title>
        <authorList>
            <person name="Haridas S."/>
            <person name="Albert R."/>
            <person name="Binder M."/>
            <person name="Bloem J."/>
            <person name="Labutti K."/>
            <person name="Salamov A."/>
            <person name="Andreopoulos B."/>
            <person name="Baker S."/>
            <person name="Barry K."/>
            <person name="Bills G."/>
            <person name="Bluhm B."/>
            <person name="Cannon C."/>
            <person name="Castanera R."/>
            <person name="Culley D."/>
            <person name="Daum C."/>
            <person name="Ezra D."/>
            <person name="Gonzalez J."/>
            <person name="Henrissat B."/>
            <person name="Kuo A."/>
            <person name="Liang C."/>
            <person name="Lipzen A."/>
            <person name="Lutzoni F."/>
            <person name="Magnuson J."/>
            <person name="Mondo S."/>
            <person name="Nolan M."/>
            <person name="Ohm R."/>
            <person name="Pangilinan J."/>
            <person name="Park H.-J."/>
            <person name="Ramirez L."/>
            <person name="Alfaro M."/>
            <person name="Sun H."/>
            <person name="Tritt A."/>
            <person name="Yoshinaga Y."/>
            <person name="Zwiers L.-H."/>
            <person name="Turgeon B."/>
            <person name="Goodwin S."/>
            <person name="Spatafora J."/>
            <person name="Crous P."/>
            <person name="Grigoriev I."/>
        </authorList>
    </citation>
    <scope>NUCLEOTIDE SEQUENCE</scope>
    <source>
        <strain evidence="10">CBS 627.86</strain>
    </source>
</reference>
<dbReference type="GO" id="GO:0006367">
    <property type="term" value="P:transcription initiation at RNA polymerase II promoter"/>
    <property type="evidence" value="ECO:0007669"/>
    <property type="project" value="UniProtKB-UniRule"/>
</dbReference>
<dbReference type="GO" id="GO:0005673">
    <property type="term" value="C:transcription factor TFIIE complex"/>
    <property type="evidence" value="ECO:0007669"/>
    <property type="project" value="UniProtKB-UniRule"/>
</dbReference>
<accession>A0A6A5YTX1</accession>
<evidence type="ECO:0000256" key="7">
    <source>
        <dbReference type="PIRNR" id="PIRNR016398"/>
    </source>
</evidence>
<feature type="region of interest" description="Disordered" evidence="8">
    <location>
        <begin position="1"/>
        <end position="48"/>
    </location>
</feature>
<dbReference type="AlphaFoldDB" id="A0A6A5YTX1"/>
<dbReference type="InterPro" id="IPR040501">
    <property type="entry name" value="TFA2_Winged_2"/>
</dbReference>
<name>A0A6A5YTX1_9PLEO</name>
<dbReference type="PROSITE" id="PS51351">
    <property type="entry name" value="TFIIE_BETA_C"/>
    <property type="match status" value="1"/>
</dbReference>
<dbReference type="PIRSF" id="PIRSF016398">
    <property type="entry name" value="TFIIE-beta"/>
    <property type="match status" value="1"/>
</dbReference>
<protein>
    <recommendedName>
        <fullName evidence="7">Transcription initiation factor IIE subunit beta</fullName>
    </recommendedName>
</protein>
<evidence type="ECO:0000259" key="9">
    <source>
        <dbReference type="PROSITE" id="PS51351"/>
    </source>
</evidence>
<keyword evidence="4 7" id="KW-0804">Transcription</keyword>
<evidence type="ECO:0000313" key="11">
    <source>
        <dbReference type="Proteomes" id="UP000799770"/>
    </source>
</evidence>
<evidence type="ECO:0000256" key="3">
    <source>
        <dbReference type="ARBA" id="ARBA00023125"/>
    </source>
</evidence>
<keyword evidence="2 7" id="KW-0805">Transcription regulation</keyword>
<dbReference type="GO" id="GO:0001097">
    <property type="term" value="F:TFIIH-class transcription factor complex binding"/>
    <property type="evidence" value="ECO:0007669"/>
    <property type="project" value="TreeGrafter"/>
</dbReference>
<dbReference type="Proteomes" id="UP000799770">
    <property type="component" value="Unassembled WGS sequence"/>
</dbReference>
<comment type="subunit">
    <text evidence="7">Tetramer of two alpha and two beta chains.</text>
</comment>
<feature type="region of interest" description="Disordered" evidence="8">
    <location>
        <begin position="223"/>
        <end position="269"/>
    </location>
</feature>
<evidence type="ECO:0000256" key="8">
    <source>
        <dbReference type="SAM" id="MobiDB-lite"/>
    </source>
</evidence>
<feature type="compositionally biased region" description="Polar residues" evidence="8">
    <location>
        <begin position="1"/>
        <end position="10"/>
    </location>
</feature>
<evidence type="ECO:0000256" key="4">
    <source>
        <dbReference type="ARBA" id="ARBA00023163"/>
    </source>
</evidence>
<comment type="function">
    <text evidence="6 7">Recruits TFIIH to the initiation complex and stimulates the RNA polymerase II C-terminal domain kinase and DNA-dependent ATPase activities of TFIIH. Both TFIIH and TFIIE are required for promoter clearance by RNA polymerase.</text>
</comment>
<feature type="compositionally biased region" description="Basic residues" evidence="8">
    <location>
        <begin position="240"/>
        <end position="250"/>
    </location>
</feature>
<gene>
    <name evidence="10" type="ORF">BDV96DRAFT_583391</name>
</gene>
<keyword evidence="5 7" id="KW-0539">Nucleus</keyword>
<dbReference type="InterPro" id="IPR016656">
    <property type="entry name" value="TFIIE-bsu"/>
</dbReference>
<dbReference type="InterPro" id="IPR003166">
    <property type="entry name" value="TFIIE_bsu_DNA-bd"/>
</dbReference>
<dbReference type="EMBL" id="ML977337">
    <property type="protein sequence ID" value="KAF2110575.1"/>
    <property type="molecule type" value="Genomic_DNA"/>
</dbReference>
<keyword evidence="3 7" id="KW-0238">DNA-binding</keyword>
<evidence type="ECO:0000256" key="2">
    <source>
        <dbReference type="ARBA" id="ARBA00023015"/>
    </source>
</evidence>
<dbReference type="PANTHER" id="PTHR12716">
    <property type="entry name" value="TRANSCRIPTION INITIATION FACTOR IIE, BETA SUBUNIT"/>
    <property type="match status" value="1"/>
</dbReference>
<comment type="subcellular location">
    <subcellularLocation>
        <location evidence="1 7">Nucleus</location>
    </subcellularLocation>
</comment>
<organism evidence="10 11">
    <name type="scientific">Lophiotrema nucula</name>
    <dbReference type="NCBI Taxonomy" id="690887"/>
    <lineage>
        <taxon>Eukaryota</taxon>
        <taxon>Fungi</taxon>
        <taxon>Dikarya</taxon>
        <taxon>Ascomycota</taxon>
        <taxon>Pezizomycotina</taxon>
        <taxon>Dothideomycetes</taxon>
        <taxon>Pleosporomycetidae</taxon>
        <taxon>Pleosporales</taxon>
        <taxon>Lophiotremataceae</taxon>
        <taxon>Lophiotrema</taxon>
    </lineage>
</organism>
<feature type="domain" description="TFIIE beta" evidence="9">
    <location>
        <begin position="41"/>
        <end position="127"/>
    </location>
</feature>
<proteinExistence type="inferred from homology"/>
<keyword evidence="11" id="KW-1185">Reference proteome</keyword>
<sequence length="269" mass="30161">MSLKPNTTARLSAPSPTPSNSSTGAAKRKRPADDNARSVVYSQPANTGAGKHLASQLTYTVEWLRQHPGWHTAEEIFAYLNIQPTDGTDVQATHRQLANLYQRPDVRPVQYNPKTKLYSYVSKLPIHNASDLMRVLQEQKSAAGISVKDLQDGWQDVRAGVEGLENEQKILVTHNKKDNSAKTVWINDKSLMYEMDDDFRVTWLSTPLPPNPEDLRTRLMNAGLKPSSAPRKTGPSQPKEKKKKAPRRGGKQTNTHMASILKDFSHMRK</sequence>
<evidence type="ECO:0000256" key="1">
    <source>
        <dbReference type="ARBA" id="ARBA00004123"/>
    </source>
</evidence>
<dbReference type="GO" id="GO:0003677">
    <property type="term" value="F:DNA binding"/>
    <property type="evidence" value="ECO:0007669"/>
    <property type="project" value="UniProtKB-UniRule"/>
</dbReference>
<dbReference type="PANTHER" id="PTHR12716:SF8">
    <property type="entry name" value="TRANSCRIPTION INITIATION FACTOR IIE SUBUNIT BETA"/>
    <property type="match status" value="1"/>
</dbReference>
<dbReference type="Pfam" id="PF18121">
    <property type="entry name" value="TFA2_Winged_2"/>
    <property type="match status" value="1"/>
</dbReference>
<evidence type="ECO:0000256" key="5">
    <source>
        <dbReference type="ARBA" id="ARBA00023242"/>
    </source>
</evidence>